<dbReference type="Pfam" id="PF13424">
    <property type="entry name" value="TPR_12"/>
    <property type="match status" value="1"/>
</dbReference>
<dbReference type="OrthoDB" id="5986190at2759"/>
<dbReference type="eggNOG" id="KOG1840">
    <property type="taxonomic scope" value="Eukaryota"/>
</dbReference>
<accession>W9VUA2</accession>
<dbReference type="HOGENOM" id="CLU_841992_0_0_1"/>
<evidence type="ECO:0000313" key="1">
    <source>
        <dbReference type="EMBL" id="EXJ59317.1"/>
    </source>
</evidence>
<evidence type="ECO:0000313" key="2">
    <source>
        <dbReference type="Proteomes" id="UP000019471"/>
    </source>
</evidence>
<proteinExistence type="predicted"/>
<dbReference type="AlphaFoldDB" id="W9VUA2"/>
<comment type="caution">
    <text evidence="1">The sequence shown here is derived from an EMBL/GenBank/DDBJ whole genome shotgun (WGS) entry which is preliminary data.</text>
</comment>
<protein>
    <recommendedName>
        <fullName evidence="3">MalT-like TPR region domain-containing protein</fullName>
    </recommendedName>
</protein>
<dbReference type="InterPro" id="IPR053137">
    <property type="entry name" value="NLR-like"/>
</dbReference>
<dbReference type="GeneID" id="19196884"/>
<dbReference type="InterPro" id="IPR011990">
    <property type="entry name" value="TPR-like_helical_dom_sf"/>
</dbReference>
<organism evidence="1 2">
    <name type="scientific">Cladophialophora psammophila CBS 110553</name>
    <dbReference type="NCBI Taxonomy" id="1182543"/>
    <lineage>
        <taxon>Eukaryota</taxon>
        <taxon>Fungi</taxon>
        <taxon>Dikarya</taxon>
        <taxon>Ascomycota</taxon>
        <taxon>Pezizomycotina</taxon>
        <taxon>Eurotiomycetes</taxon>
        <taxon>Chaetothyriomycetidae</taxon>
        <taxon>Chaetothyriales</taxon>
        <taxon>Herpotrichiellaceae</taxon>
        <taxon>Cladophialophora</taxon>
    </lineage>
</organism>
<dbReference type="PANTHER" id="PTHR46082">
    <property type="entry name" value="ATP/GTP-BINDING PROTEIN-RELATED"/>
    <property type="match status" value="1"/>
</dbReference>
<dbReference type="Gene3D" id="1.25.40.10">
    <property type="entry name" value="Tetratricopeptide repeat domain"/>
    <property type="match status" value="1"/>
</dbReference>
<reference evidence="1 2" key="1">
    <citation type="submission" date="2013-03" db="EMBL/GenBank/DDBJ databases">
        <title>The Genome Sequence of Cladophialophora psammophila CBS 110553.</title>
        <authorList>
            <consortium name="The Broad Institute Genomics Platform"/>
            <person name="Cuomo C."/>
            <person name="de Hoog S."/>
            <person name="Gorbushina A."/>
            <person name="Walker B."/>
            <person name="Young S.K."/>
            <person name="Zeng Q."/>
            <person name="Gargeya S."/>
            <person name="Fitzgerald M."/>
            <person name="Haas B."/>
            <person name="Abouelleil A."/>
            <person name="Allen A.W."/>
            <person name="Alvarado L."/>
            <person name="Arachchi H.M."/>
            <person name="Berlin A.M."/>
            <person name="Chapman S.B."/>
            <person name="Gainer-Dewar J."/>
            <person name="Goldberg J."/>
            <person name="Griggs A."/>
            <person name="Gujja S."/>
            <person name="Hansen M."/>
            <person name="Howarth C."/>
            <person name="Imamovic A."/>
            <person name="Ireland A."/>
            <person name="Larimer J."/>
            <person name="McCowan C."/>
            <person name="Murphy C."/>
            <person name="Pearson M."/>
            <person name="Poon T.W."/>
            <person name="Priest M."/>
            <person name="Roberts A."/>
            <person name="Saif S."/>
            <person name="Shea T."/>
            <person name="Sisk P."/>
            <person name="Sykes S."/>
            <person name="Wortman J."/>
            <person name="Nusbaum C."/>
            <person name="Birren B."/>
        </authorList>
    </citation>
    <scope>NUCLEOTIDE SEQUENCE [LARGE SCALE GENOMIC DNA]</scope>
    <source>
        <strain evidence="1 2">CBS 110553</strain>
    </source>
</reference>
<dbReference type="RefSeq" id="XP_007750957.1">
    <property type="nucleotide sequence ID" value="XM_007752767.1"/>
</dbReference>
<evidence type="ECO:0008006" key="3">
    <source>
        <dbReference type="Google" id="ProtNLM"/>
    </source>
</evidence>
<name>W9VUA2_9EURO</name>
<keyword evidence="2" id="KW-1185">Reference proteome</keyword>
<dbReference type="PANTHER" id="PTHR46082:SF6">
    <property type="entry name" value="AAA+ ATPASE DOMAIN-CONTAINING PROTEIN-RELATED"/>
    <property type="match status" value="1"/>
</dbReference>
<gene>
    <name evidence="1" type="ORF">A1O5_12198</name>
</gene>
<dbReference type="EMBL" id="AMGX01000032">
    <property type="protein sequence ID" value="EXJ59317.1"/>
    <property type="molecule type" value="Genomic_DNA"/>
</dbReference>
<sequence length="330" mass="37154">MTSAEAVELFFSRSGLGPESVCPDDLEKLLGGYLQYLALAITQAACYISERKKLNVSVPDYLKLLGGGPQHSEATVMDTLSKEFEAHGRYRKRKFQRHPVAFTFYISLLQIKNSNKRAVKLLSIMATVDRSQILRDLLLEDSILENYHLVTSEDGRVFNMHPLMHLGMRKLLTDGKLDKVADSLLLKLSGKFPTPEDEKPDIGDIYASHAKGVIDHDFEWRFLEVKLNLCHSIAKAEETHLKVLRIREAKYGESHRDTLKSVTSLAMACECQGNFLEAERLIRRALDGRKSLLGEDHPDTLSGVETLSLVFGELERFDEAEALCCQTLEG</sequence>
<dbReference type="SUPFAM" id="SSF48452">
    <property type="entry name" value="TPR-like"/>
    <property type="match status" value="1"/>
</dbReference>
<dbReference type="Proteomes" id="UP000019471">
    <property type="component" value="Unassembled WGS sequence"/>
</dbReference>
<dbReference type="STRING" id="1182543.W9VUA2"/>